<evidence type="ECO:0000256" key="1">
    <source>
        <dbReference type="SAM" id="MobiDB-lite"/>
    </source>
</evidence>
<reference evidence="2 3" key="1">
    <citation type="submission" date="2021-12" db="EMBL/GenBank/DDBJ databases">
        <title>Discovery of the Pendulisporaceae a myxobacterial family with distinct sporulation behavior and unique specialized metabolism.</title>
        <authorList>
            <person name="Garcia R."/>
            <person name="Popoff A."/>
            <person name="Bader C.D."/>
            <person name="Loehr J."/>
            <person name="Walesch S."/>
            <person name="Walt C."/>
            <person name="Boldt J."/>
            <person name="Bunk B."/>
            <person name="Haeckl F.J.F.P.J."/>
            <person name="Gunesch A.P."/>
            <person name="Birkelbach J."/>
            <person name="Nuebel U."/>
            <person name="Pietschmann T."/>
            <person name="Bach T."/>
            <person name="Mueller R."/>
        </authorList>
    </citation>
    <scope>NUCLEOTIDE SEQUENCE [LARGE SCALE GENOMIC DNA]</scope>
    <source>
        <strain evidence="2 3">MSr11954</strain>
    </source>
</reference>
<organism evidence="2 3">
    <name type="scientific">Pendulispora albinea</name>
    <dbReference type="NCBI Taxonomy" id="2741071"/>
    <lineage>
        <taxon>Bacteria</taxon>
        <taxon>Pseudomonadati</taxon>
        <taxon>Myxococcota</taxon>
        <taxon>Myxococcia</taxon>
        <taxon>Myxococcales</taxon>
        <taxon>Sorangiineae</taxon>
        <taxon>Pendulisporaceae</taxon>
        <taxon>Pendulispora</taxon>
    </lineage>
</organism>
<proteinExistence type="predicted"/>
<dbReference type="Proteomes" id="UP001370348">
    <property type="component" value="Chromosome"/>
</dbReference>
<gene>
    <name evidence="2" type="ORF">LZC94_17330</name>
</gene>
<protein>
    <submittedName>
        <fullName evidence="2">Uncharacterized protein</fullName>
    </submittedName>
</protein>
<accession>A0ABZ2M928</accession>
<evidence type="ECO:0000313" key="3">
    <source>
        <dbReference type="Proteomes" id="UP001370348"/>
    </source>
</evidence>
<dbReference type="EMBL" id="CP089984">
    <property type="protein sequence ID" value="WXB18987.1"/>
    <property type="molecule type" value="Genomic_DNA"/>
</dbReference>
<evidence type="ECO:0000313" key="2">
    <source>
        <dbReference type="EMBL" id="WXB18987.1"/>
    </source>
</evidence>
<feature type="region of interest" description="Disordered" evidence="1">
    <location>
        <begin position="105"/>
        <end position="127"/>
    </location>
</feature>
<dbReference type="RefSeq" id="WP_394828612.1">
    <property type="nucleotide sequence ID" value="NZ_CP089984.1"/>
</dbReference>
<name>A0ABZ2M928_9BACT</name>
<keyword evidence="3" id="KW-1185">Reference proteome</keyword>
<sequence>MIRMGRSYRAQRLSRWGIALFFAVARVLVVVGTVPLSGVVPLVVGMVQGEVTPDLCGDCGGDERGGCDCPTGCPTCHCTHAGVPVVPRTEAMAMDRLPTLSRGTITPYEADIPRSPPPRSVYRPPRA</sequence>